<feature type="domain" description="ILEI/PANDER" evidence="2">
    <location>
        <begin position="774"/>
        <end position="856"/>
    </location>
</feature>
<keyword evidence="4" id="KW-1185">Reference proteome</keyword>
<dbReference type="AlphaFoldDB" id="F0Y5C5"/>
<dbReference type="InParanoid" id="F0Y5C5"/>
<reference evidence="3 4" key="1">
    <citation type="journal article" date="2011" name="Proc. Natl. Acad. Sci. U.S.A.">
        <title>Niche of harmful alga Aureococcus anophagefferens revealed through ecogenomics.</title>
        <authorList>
            <person name="Gobler C.J."/>
            <person name="Berry D.L."/>
            <person name="Dyhrman S.T."/>
            <person name="Wilhelm S.W."/>
            <person name="Salamov A."/>
            <person name="Lobanov A.V."/>
            <person name="Zhang Y."/>
            <person name="Collier J.L."/>
            <person name="Wurch L.L."/>
            <person name="Kustka A.B."/>
            <person name="Dill B.D."/>
            <person name="Shah M."/>
            <person name="VerBerkmoes N.C."/>
            <person name="Kuo A."/>
            <person name="Terry A."/>
            <person name="Pangilinan J."/>
            <person name="Lindquist E.A."/>
            <person name="Lucas S."/>
            <person name="Paulsen I.T."/>
            <person name="Hattenrath-Lehmann T.K."/>
            <person name="Talmage S.C."/>
            <person name="Walker E.A."/>
            <person name="Koch F."/>
            <person name="Burson A.M."/>
            <person name="Marcoval M.A."/>
            <person name="Tang Y.Z."/>
            <person name="Lecleir G.R."/>
            <person name="Coyne K.J."/>
            <person name="Berg G.M."/>
            <person name="Bertrand E.M."/>
            <person name="Saito M.A."/>
            <person name="Gladyshev V.N."/>
            <person name="Grigoriev I.V."/>
        </authorList>
    </citation>
    <scope>NUCLEOTIDE SEQUENCE [LARGE SCALE GENOMIC DNA]</scope>
    <source>
        <strain evidence="4">CCMP 1984</strain>
    </source>
</reference>
<evidence type="ECO:0000256" key="1">
    <source>
        <dbReference type="SAM" id="MobiDB-lite"/>
    </source>
</evidence>
<gene>
    <name evidence="3" type="ORF">AURANDRAFT_63084</name>
</gene>
<dbReference type="EMBL" id="GL833125">
    <property type="protein sequence ID" value="EGB09823.1"/>
    <property type="molecule type" value="Genomic_DNA"/>
</dbReference>
<sequence>MSSPSPKKRCPKPWRPLFAAGSRVECRHGGGDVFYPGVVTAVTSDGHYDVDYDDGDEERGVAGSLMRPEAGLKVGDALQKKFPGYGSGVFDGRVAEIFPAEKKVRVAWSDGEETFMTVAAVRKAMDHPPSPAKPVKRAAASAPPAPLPALEAAGGRPKRARKAPPALTYAKMGTNTSSAKKRAAWDSEEDASISSSDESAKPRRKRAAAAPKKKKQAKKADADDEADAGASSDSEDESSDDASSEDEQPKRKRTAAAAKKKAPAAKKKAAAAPERPLTEAEKGTAGKPTAGLAPPMAGQYSGEYRFAIGTVVSVKCTSTGRWVRGHVIMHLRGGVTTFYAVEKARCLFERMQGKNQHYEDVDVTTQKAAAACVVALDEPPREVRKWTSGTPCMRASNLEHAAAVKDAPFDPSLGFGASKLRTKQSTGKFSGGADAAAGLDEAEVKAKAHLAAGRVGEAQVLECLTCLGDKWPTQDRPNVTPDGKPVHGMCLGAVFVLGGVGMACSNVSEHYPELTTLVTKWVTTTLPEDFPFSSLQINYNYRARKHVDGNNIGPSYIRAIGDHSGGQGSKRVIQRGGELWTADKFIVTTDDDGKPLVKGGGGPDTLDCKKEWMLFNGNEEHETRPYFAGKGAKPGTKGGTRISFIAFSHQAYNKLSTSVATRLRTLGFTACSDDGVDLPYFTKYRIDKKEFDADENVKYFRYQRKRAIELPPPTKKNAVSVECYGLTMARGGGWMSHCDAAATRTVHELTPNMTGFHVLHLDASGAAGVALVESHVDKKRFNIYAKTDPETDRFAKFVKGLKPNAVVAVCITDTAVAAKRPPGKKLYDALVSLGAPENMEKIGYRFPFAFLGVKGAKPGSAVVLMDKTKFLLRIDATVVTAKDGTVTLADVTEEKTDITTKVILSKNHGDEG</sequence>
<protein>
    <recommendedName>
        <fullName evidence="2">ILEI/PANDER domain-containing protein</fullName>
    </recommendedName>
</protein>
<dbReference type="GeneID" id="20224180"/>
<feature type="compositionally biased region" description="Acidic residues" evidence="1">
    <location>
        <begin position="222"/>
        <end position="246"/>
    </location>
</feature>
<feature type="compositionally biased region" description="Basic residues" evidence="1">
    <location>
        <begin position="202"/>
        <end position="217"/>
    </location>
</feature>
<proteinExistence type="predicted"/>
<dbReference type="Proteomes" id="UP000002729">
    <property type="component" value="Unassembled WGS sequence"/>
</dbReference>
<feature type="region of interest" description="Disordered" evidence="1">
    <location>
        <begin position="125"/>
        <end position="294"/>
    </location>
</feature>
<evidence type="ECO:0000313" key="4">
    <source>
        <dbReference type="Proteomes" id="UP000002729"/>
    </source>
</evidence>
<dbReference type="Gene3D" id="2.30.30.140">
    <property type="match status" value="1"/>
</dbReference>
<dbReference type="CDD" id="cd04508">
    <property type="entry name" value="Tudor_SF"/>
    <property type="match status" value="1"/>
</dbReference>
<dbReference type="Pfam" id="PF15711">
    <property type="entry name" value="ILEI"/>
    <property type="match status" value="1"/>
</dbReference>
<accession>F0Y5C5</accession>
<feature type="compositionally biased region" description="Low complexity" evidence="1">
    <location>
        <begin position="137"/>
        <end position="155"/>
    </location>
</feature>
<organism evidence="4">
    <name type="scientific">Aureococcus anophagefferens</name>
    <name type="common">Harmful bloom alga</name>
    <dbReference type="NCBI Taxonomy" id="44056"/>
    <lineage>
        <taxon>Eukaryota</taxon>
        <taxon>Sar</taxon>
        <taxon>Stramenopiles</taxon>
        <taxon>Ochrophyta</taxon>
        <taxon>Pelagophyceae</taxon>
        <taxon>Pelagomonadales</taxon>
        <taxon>Pelagomonadaceae</taxon>
        <taxon>Aureococcus</taxon>
    </lineage>
</organism>
<name>F0Y5C5_AURAN</name>
<feature type="compositionally biased region" description="Basic residues" evidence="1">
    <location>
        <begin position="250"/>
        <end position="269"/>
    </location>
</feature>
<evidence type="ECO:0000259" key="2">
    <source>
        <dbReference type="Pfam" id="PF15711"/>
    </source>
</evidence>
<evidence type="ECO:0000313" key="3">
    <source>
        <dbReference type="EMBL" id="EGB09823.1"/>
    </source>
</evidence>
<dbReference type="InterPro" id="IPR039477">
    <property type="entry name" value="ILEI/PANDER_dom"/>
</dbReference>
<dbReference type="OrthoDB" id="407145at2759"/>
<dbReference type="RefSeq" id="XP_009035856.1">
    <property type="nucleotide sequence ID" value="XM_009037608.1"/>
</dbReference>
<dbReference type="KEGG" id="aaf:AURANDRAFT_63084"/>